<sequence length="173" mass="18970">MKLTTRGRYGLRALIDLAENQDGGAVSTQSIAQRQDISESYLEQLIRMLKKSGLVTSVRGAGGGYRLSRAADEISVGDVLRSLEGSLEAVECPAIVGDDCSSADECVTKIVWKRINDGIAQAVDSIMISELVDESMRLKNAKKDRKEKERSEAAINARIIRNEQNKSVREAQD</sequence>
<keyword evidence="2" id="KW-0175">Coiled coil</keyword>
<evidence type="ECO:0000313" key="3">
    <source>
        <dbReference type="EMBL" id="EIM56668.1"/>
    </source>
</evidence>
<dbReference type="InterPro" id="IPR036388">
    <property type="entry name" value="WH-like_DNA-bd_sf"/>
</dbReference>
<dbReference type="GO" id="GO:0005829">
    <property type="term" value="C:cytosol"/>
    <property type="evidence" value="ECO:0007669"/>
    <property type="project" value="TreeGrafter"/>
</dbReference>
<dbReference type="NCBIfam" id="TIGR00738">
    <property type="entry name" value="rrf2_super"/>
    <property type="match status" value="1"/>
</dbReference>
<dbReference type="PROSITE" id="PS51197">
    <property type="entry name" value="HTH_RRF2_2"/>
    <property type="match status" value="1"/>
</dbReference>
<name>I5AS95_EUBC6</name>
<dbReference type="eggNOG" id="COG1959">
    <property type="taxonomic scope" value="Bacteria"/>
</dbReference>
<dbReference type="InterPro" id="IPR030489">
    <property type="entry name" value="TR_Rrf2-type_CS"/>
</dbReference>
<dbReference type="InterPro" id="IPR000944">
    <property type="entry name" value="Tscrpt_reg_Rrf2"/>
</dbReference>
<dbReference type="PANTHER" id="PTHR33221">
    <property type="entry name" value="WINGED HELIX-TURN-HELIX TRANSCRIPTIONAL REGULATOR, RRF2 FAMILY"/>
    <property type="match status" value="1"/>
</dbReference>
<dbReference type="HOGENOM" id="CLU_107144_0_1_9"/>
<keyword evidence="1" id="KW-0238">DNA-binding</keyword>
<dbReference type="Proteomes" id="UP000005753">
    <property type="component" value="Chromosome"/>
</dbReference>
<proteinExistence type="predicted"/>
<dbReference type="OrthoDB" id="9808360at2"/>
<dbReference type="Gene3D" id="1.10.10.10">
    <property type="entry name" value="Winged helix-like DNA-binding domain superfamily/Winged helix DNA-binding domain"/>
    <property type="match status" value="1"/>
</dbReference>
<evidence type="ECO:0000313" key="4">
    <source>
        <dbReference type="Proteomes" id="UP000005753"/>
    </source>
</evidence>
<dbReference type="PANTHER" id="PTHR33221:SF5">
    <property type="entry name" value="HTH-TYPE TRANSCRIPTIONAL REGULATOR ISCR"/>
    <property type="match status" value="1"/>
</dbReference>
<dbReference type="STRING" id="633697.EubceDRAFT1_0834"/>
<accession>I5AS95</accession>
<evidence type="ECO:0000256" key="1">
    <source>
        <dbReference type="ARBA" id="ARBA00023125"/>
    </source>
</evidence>
<dbReference type="GO" id="GO:0003677">
    <property type="term" value="F:DNA binding"/>
    <property type="evidence" value="ECO:0007669"/>
    <property type="project" value="UniProtKB-KW"/>
</dbReference>
<feature type="coiled-coil region" evidence="2">
    <location>
        <begin position="131"/>
        <end position="158"/>
    </location>
</feature>
<keyword evidence="4" id="KW-1185">Reference proteome</keyword>
<dbReference type="AlphaFoldDB" id="I5AS95"/>
<evidence type="ECO:0000256" key="2">
    <source>
        <dbReference type="SAM" id="Coils"/>
    </source>
</evidence>
<organism evidence="3 4">
    <name type="scientific">Eubacterium cellulosolvens (strain ATCC 43171 / JCM 9499 / 6)</name>
    <name type="common">Cillobacterium cellulosolvens</name>
    <dbReference type="NCBI Taxonomy" id="633697"/>
    <lineage>
        <taxon>Bacteria</taxon>
        <taxon>Bacillati</taxon>
        <taxon>Bacillota</taxon>
        <taxon>Clostridia</taxon>
        <taxon>Eubacteriales</taxon>
        <taxon>Eubacteriaceae</taxon>
        <taxon>Eubacterium</taxon>
    </lineage>
</organism>
<reference evidence="3 4" key="2">
    <citation type="submission" date="2012-02" db="EMBL/GenBank/DDBJ databases">
        <title>Improved High-Quality Draft sequence of Eubacterium cellulosolvens 6.</title>
        <authorList>
            <consortium name="US DOE Joint Genome Institute"/>
            <person name="Lucas S."/>
            <person name="Han J."/>
            <person name="Lapidus A."/>
            <person name="Cheng J.-F."/>
            <person name="Goodwin L."/>
            <person name="Pitluck S."/>
            <person name="Peters L."/>
            <person name="Mikhailova N."/>
            <person name="Gu W."/>
            <person name="Detter J.C."/>
            <person name="Han C."/>
            <person name="Tapia R."/>
            <person name="Land M."/>
            <person name="Hauser L."/>
            <person name="Kyrpides N."/>
            <person name="Ivanova N."/>
            <person name="Pagani I."/>
            <person name="Johnson E."/>
            <person name="Mukhopadhyay B."/>
            <person name="Anderson I."/>
            <person name="Woyke T."/>
        </authorList>
    </citation>
    <scope>NUCLEOTIDE SEQUENCE [LARGE SCALE GENOMIC DNA]</scope>
    <source>
        <strain evidence="3 4">6</strain>
    </source>
</reference>
<dbReference type="GO" id="GO:0003700">
    <property type="term" value="F:DNA-binding transcription factor activity"/>
    <property type="evidence" value="ECO:0007669"/>
    <property type="project" value="TreeGrafter"/>
</dbReference>
<gene>
    <name evidence="3" type="ORF">EubceDRAFT1_0834</name>
</gene>
<protein>
    <submittedName>
        <fullName evidence="3">Rrf2 family protein, putative transcriptional regulator</fullName>
    </submittedName>
</protein>
<dbReference type="PROSITE" id="PS01332">
    <property type="entry name" value="HTH_RRF2_1"/>
    <property type="match status" value="1"/>
</dbReference>
<dbReference type="SUPFAM" id="SSF46785">
    <property type="entry name" value="Winged helix' DNA-binding domain"/>
    <property type="match status" value="1"/>
</dbReference>
<dbReference type="InterPro" id="IPR036390">
    <property type="entry name" value="WH_DNA-bd_sf"/>
</dbReference>
<dbReference type="EMBL" id="CM001487">
    <property type="protein sequence ID" value="EIM56668.1"/>
    <property type="molecule type" value="Genomic_DNA"/>
</dbReference>
<dbReference type="Pfam" id="PF02082">
    <property type="entry name" value="Rrf2"/>
    <property type="match status" value="1"/>
</dbReference>
<reference evidence="3 4" key="1">
    <citation type="submission" date="2010-08" db="EMBL/GenBank/DDBJ databases">
        <authorList>
            <consortium name="US DOE Joint Genome Institute (JGI-PGF)"/>
            <person name="Lucas S."/>
            <person name="Copeland A."/>
            <person name="Lapidus A."/>
            <person name="Cheng J.-F."/>
            <person name="Bruce D."/>
            <person name="Goodwin L."/>
            <person name="Pitluck S."/>
            <person name="Land M.L."/>
            <person name="Hauser L."/>
            <person name="Chang Y.-J."/>
            <person name="Anderson I.J."/>
            <person name="Johnson E."/>
            <person name="Mulhopadhyay B."/>
            <person name="Kyrpides N."/>
            <person name="Woyke T.J."/>
        </authorList>
    </citation>
    <scope>NUCLEOTIDE SEQUENCE [LARGE SCALE GENOMIC DNA]</scope>
    <source>
        <strain evidence="3 4">6</strain>
    </source>
</reference>